<dbReference type="SUPFAM" id="SSF63380">
    <property type="entry name" value="Riboflavin synthase domain-like"/>
    <property type="match status" value="1"/>
</dbReference>
<organism evidence="2 3">
    <name type="scientific">Tetraparma gracilis</name>
    <dbReference type="NCBI Taxonomy" id="2962635"/>
    <lineage>
        <taxon>Eukaryota</taxon>
        <taxon>Sar</taxon>
        <taxon>Stramenopiles</taxon>
        <taxon>Ochrophyta</taxon>
        <taxon>Bolidophyceae</taxon>
        <taxon>Parmales</taxon>
        <taxon>Triparmaceae</taxon>
        <taxon>Tetraparma</taxon>
    </lineage>
</organism>
<gene>
    <name evidence="2" type="ORF">TeGR_g11799</name>
</gene>
<dbReference type="Proteomes" id="UP001165060">
    <property type="component" value="Unassembled WGS sequence"/>
</dbReference>
<protein>
    <recommendedName>
        <fullName evidence="1">FAD-binding FR-type domain-containing protein</fullName>
    </recommendedName>
</protein>
<reference evidence="2 3" key="1">
    <citation type="journal article" date="2023" name="Commun. Biol.">
        <title>Genome analysis of Parmales, the sister group of diatoms, reveals the evolutionary specialization of diatoms from phago-mixotrophs to photoautotrophs.</title>
        <authorList>
            <person name="Ban H."/>
            <person name="Sato S."/>
            <person name="Yoshikawa S."/>
            <person name="Yamada K."/>
            <person name="Nakamura Y."/>
            <person name="Ichinomiya M."/>
            <person name="Sato N."/>
            <person name="Blanc-Mathieu R."/>
            <person name="Endo H."/>
            <person name="Kuwata A."/>
            <person name="Ogata H."/>
        </authorList>
    </citation>
    <scope>NUCLEOTIDE SEQUENCE [LARGE SCALE GENOMIC DNA]</scope>
</reference>
<sequence length="488" mass="51960">MFPAQKKTGAAEATAKEIHVCHASTCRARGGEAVLCEIEELVASVDGGAGCSVSRSGCLGYCSQGPAVMVREESGSRSAEVHVRVRSLEASARVVESATGKRPSLDDAAAEGRLAALRSSRVRKQAASDSKWNAALNGLAEQAAKRPSARGELENLLESAGFAHEIYDSSWLDAVILSNSVGTKMPTSITNYSQWTVEEVTQVSKHSALFRLTSSDRKRGTPHPRGGGRMASPVTWHTTLLAEVGPNSEGPLPWVERDYTPVSCAREWDAGRCELLVKVYPDGAATGWLQRAAPSRIWLSKPARTLHVPGLVAEGGAAFNPASVLLLLAGTGVVALPQILAHRDPANLLGISTPRRSQLRVPIDMVLSCREDDVLLLSQIAQWCKDGGVLGLRRCTLLITPRRVHDAAAPFPDAPAAGVAEAERALRGIENARVVRSRVDSAIVAEAHGQMVQPCRYVVSGPGEYNAAVREMLARLVSNEDGITVLSA</sequence>
<evidence type="ECO:0000313" key="2">
    <source>
        <dbReference type="EMBL" id="GMI22529.1"/>
    </source>
</evidence>
<dbReference type="Pfam" id="PF00970">
    <property type="entry name" value="FAD_binding_6"/>
    <property type="match status" value="1"/>
</dbReference>
<dbReference type="Gene3D" id="2.40.30.10">
    <property type="entry name" value="Translation factors"/>
    <property type="match status" value="1"/>
</dbReference>
<dbReference type="InterPro" id="IPR017938">
    <property type="entry name" value="Riboflavin_synthase-like_b-brl"/>
</dbReference>
<feature type="domain" description="FAD-binding FR-type" evidence="1">
    <location>
        <begin position="190"/>
        <end position="309"/>
    </location>
</feature>
<dbReference type="InterPro" id="IPR036249">
    <property type="entry name" value="Thioredoxin-like_sf"/>
</dbReference>
<accession>A0ABQ6MA81</accession>
<evidence type="ECO:0000313" key="3">
    <source>
        <dbReference type="Proteomes" id="UP001165060"/>
    </source>
</evidence>
<dbReference type="Gene3D" id="3.40.30.10">
    <property type="entry name" value="Glutaredoxin"/>
    <property type="match status" value="1"/>
</dbReference>
<keyword evidence="3" id="KW-1185">Reference proteome</keyword>
<dbReference type="SUPFAM" id="SSF52833">
    <property type="entry name" value="Thioredoxin-like"/>
    <property type="match status" value="1"/>
</dbReference>
<dbReference type="CDD" id="cd02980">
    <property type="entry name" value="TRX_Fd_family"/>
    <property type="match status" value="1"/>
</dbReference>
<dbReference type="EMBL" id="BRYB01005280">
    <property type="protein sequence ID" value="GMI22529.1"/>
    <property type="molecule type" value="Genomic_DNA"/>
</dbReference>
<dbReference type="PROSITE" id="PS51384">
    <property type="entry name" value="FAD_FR"/>
    <property type="match status" value="1"/>
</dbReference>
<proteinExistence type="predicted"/>
<name>A0ABQ6MA81_9STRA</name>
<dbReference type="InterPro" id="IPR017927">
    <property type="entry name" value="FAD-bd_FR_type"/>
</dbReference>
<comment type="caution">
    <text evidence="2">The sequence shown here is derived from an EMBL/GenBank/DDBJ whole genome shotgun (WGS) entry which is preliminary data.</text>
</comment>
<dbReference type="InterPro" id="IPR008333">
    <property type="entry name" value="Cbr1-like_FAD-bd_dom"/>
</dbReference>
<dbReference type="Pfam" id="PF01257">
    <property type="entry name" value="2Fe-2S_thioredx"/>
    <property type="match status" value="1"/>
</dbReference>
<evidence type="ECO:0000259" key="1">
    <source>
        <dbReference type="PROSITE" id="PS51384"/>
    </source>
</evidence>